<keyword evidence="8" id="KW-1185">Reference proteome</keyword>
<evidence type="ECO:0000256" key="1">
    <source>
        <dbReference type="ARBA" id="ARBA00004651"/>
    </source>
</evidence>
<evidence type="ECO:0000313" key="8">
    <source>
        <dbReference type="Proteomes" id="UP000263833"/>
    </source>
</evidence>
<evidence type="ECO:0000256" key="4">
    <source>
        <dbReference type="ARBA" id="ARBA00022989"/>
    </source>
</evidence>
<keyword evidence="4 6" id="KW-1133">Transmembrane helix</keyword>
<reference evidence="8" key="1">
    <citation type="submission" date="2018-08" db="EMBL/GenBank/DDBJ databases">
        <authorList>
            <person name="Kim S.-J."/>
            <person name="Jung G.-Y."/>
        </authorList>
    </citation>
    <scope>NUCLEOTIDE SEQUENCE [LARGE SCALE GENOMIC DNA]</scope>
    <source>
        <strain evidence="8">GY_G</strain>
    </source>
</reference>
<organism evidence="7 8">
    <name type="scientific">Sphingorhabdus pulchriflava</name>
    <dbReference type="NCBI Taxonomy" id="2292257"/>
    <lineage>
        <taxon>Bacteria</taxon>
        <taxon>Pseudomonadati</taxon>
        <taxon>Pseudomonadota</taxon>
        <taxon>Alphaproteobacteria</taxon>
        <taxon>Sphingomonadales</taxon>
        <taxon>Sphingomonadaceae</taxon>
        <taxon>Sphingorhabdus</taxon>
    </lineage>
</organism>
<comment type="subcellular location">
    <subcellularLocation>
        <location evidence="1">Cell membrane</location>
        <topology evidence="1">Multi-pass membrane protein</topology>
    </subcellularLocation>
</comment>
<evidence type="ECO:0000256" key="2">
    <source>
        <dbReference type="ARBA" id="ARBA00022475"/>
    </source>
</evidence>
<dbReference type="EMBL" id="QRGP01000002">
    <property type="protein sequence ID" value="RDV02603.1"/>
    <property type="molecule type" value="Genomic_DNA"/>
</dbReference>
<dbReference type="GO" id="GO:0005886">
    <property type="term" value="C:plasma membrane"/>
    <property type="evidence" value="ECO:0007669"/>
    <property type="project" value="UniProtKB-SubCell"/>
</dbReference>
<feature type="transmembrane region" description="Helical" evidence="6">
    <location>
        <begin position="97"/>
        <end position="119"/>
    </location>
</feature>
<dbReference type="OrthoDB" id="7417248at2"/>
<protein>
    <submittedName>
        <fullName evidence="7">Polysaccharide biosynthesis protein</fullName>
    </submittedName>
</protein>
<feature type="transmembrane region" description="Helical" evidence="6">
    <location>
        <begin position="356"/>
        <end position="376"/>
    </location>
</feature>
<name>A0A371B588_9SPHN</name>
<proteinExistence type="predicted"/>
<keyword evidence="3 6" id="KW-0812">Transmembrane</keyword>
<dbReference type="Proteomes" id="UP000263833">
    <property type="component" value="Unassembled WGS sequence"/>
</dbReference>
<gene>
    <name evidence="7" type="ORF">DXH95_11625</name>
</gene>
<evidence type="ECO:0000256" key="6">
    <source>
        <dbReference type="SAM" id="Phobius"/>
    </source>
</evidence>
<feature type="transmembrane region" description="Helical" evidence="6">
    <location>
        <begin position="55"/>
        <end position="76"/>
    </location>
</feature>
<evidence type="ECO:0000256" key="5">
    <source>
        <dbReference type="ARBA" id="ARBA00023136"/>
    </source>
</evidence>
<evidence type="ECO:0000313" key="7">
    <source>
        <dbReference type="EMBL" id="RDV02603.1"/>
    </source>
</evidence>
<keyword evidence="5 6" id="KW-0472">Membrane</keyword>
<sequence length="514" mass="53924">MSGPQEEALVEAQAQTVDRTDVARGAGLAAVARLGALIEVVSQPAYTWMFGLTGYGIYVVLWAAVNILANLLDLALGQALQRIVPAIANREEQHGAVRFALVVSTGLGIVAAIAISLSAPMLAGWVASAPGDAAKLPQAIAIFAWSLPLWIFVETATAAARAMRAFGPEIRLRIFWEQVARLIFAAGFFFAGTGFEGLLFGHLASLALTAWLSWKLLARYFDPALLLKAPLPSGLRKESLATGLAMLPPALARRAYNDLPPILLNAMIPGSGGATAAGLFGIARKIASIPLIVRQSFLYVLAPLASAQAAVDRKEIAPLYSFSTHLSLLLAVPLAGLLILIAADLLTAFAPGAGEALMVLIILLAARAAEAALGPATPIIEMIGHRGLPLLNSLAGLAIWLALGIWLVPDMGATGMAIAVSAAVVLTALLAIIELYWADRVAPFGHGFLRAAVAAAGCIALLWGVGELLAPFGQRVRAISLFLLFWPSLWLTLRLGLLPEDKQGLGKAAAKLRL</sequence>
<dbReference type="Pfam" id="PF01943">
    <property type="entry name" value="Polysacc_synt"/>
    <property type="match status" value="1"/>
</dbReference>
<keyword evidence="2" id="KW-1003">Cell membrane</keyword>
<feature type="transmembrane region" description="Helical" evidence="6">
    <location>
        <begin position="414"/>
        <end position="436"/>
    </location>
</feature>
<feature type="transmembrane region" description="Helical" evidence="6">
    <location>
        <begin position="478"/>
        <end position="497"/>
    </location>
</feature>
<feature type="transmembrane region" description="Helical" evidence="6">
    <location>
        <begin position="388"/>
        <end position="408"/>
    </location>
</feature>
<dbReference type="PANTHER" id="PTHR30250">
    <property type="entry name" value="PST FAMILY PREDICTED COLANIC ACID TRANSPORTER"/>
    <property type="match status" value="1"/>
</dbReference>
<dbReference type="RefSeq" id="WP_115549707.1">
    <property type="nucleotide sequence ID" value="NZ_QRGP01000002.1"/>
</dbReference>
<dbReference type="AlphaFoldDB" id="A0A371B588"/>
<evidence type="ECO:0000256" key="3">
    <source>
        <dbReference type="ARBA" id="ARBA00022692"/>
    </source>
</evidence>
<comment type="caution">
    <text evidence="7">The sequence shown here is derived from an EMBL/GenBank/DDBJ whole genome shotgun (WGS) entry which is preliminary data.</text>
</comment>
<feature type="transmembrane region" description="Helical" evidence="6">
    <location>
        <begin position="139"/>
        <end position="162"/>
    </location>
</feature>
<dbReference type="PANTHER" id="PTHR30250:SF11">
    <property type="entry name" value="O-ANTIGEN TRANSPORTER-RELATED"/>
    <property type="match status" value="1"/>
</dbReference>
<dbReference type="InterPro" id="IPR002797">
    <property type="entry name" value="Polysacc_synth"/>
</dbReference>
<dbReference type="InterPro" id="IPR050833">
    <property type="entry name" value="Poly_Biosynth_Transport"/>
</dbReference>
<feature type="transmembrane region" description="Helical" evidence="6">
    <location>
        <begin position="448"/>
        <end position="466"/>
    </location>
</feature>
<feature type="transmembrane region" description="Helical" evidence="6">
    <location>
        <begin position="328"/>
        <end position="350"/>
    </location>
</feature>
<accession>A0A371B588</accession>
<feature type="transmembrane region" description="Helical" evidence="6">
    <location>
        <begin position="262"/>
        <end position="282"/>
    </location>
</feature>